<feature type="region of interest" description="Disordered" evidence="6">
    <location>
        <begin position="1"/>
        <end position="27"/>
    </location>
</feature>
<proteinExistence type="inferred from homology"/>
<evidence type="ECO:0000256" key="6">
    <source>
        <dbReference type="SAM" id="MobiDB-lite"/>
    </source>
</evidence>
<dbReference type="PROSITE" id="PS00137">
    <property type="entry name" value="SUBTILASE_HIS"/>
    <property type="match status" value="1"/>
</dbReference>
<dbReference type="GO" id="GO:0006508">
    <property type="term" value="P:proteolysis"/>
    <property type="evidence" value="ECO:0007669"/>
    <property type="project" value="UniProtKB-KW"/>
</dbReference>
<evidence type="ECO:0000256" key="2">
    <source>
        <dbReference type="ARBA" id="ARBA00022670"/>
    </source>
</evidence>
<accession>A0A6M5YZB2</accession>
<reference evidence="9" key="1">
    <citation type="submission" date="2020-05" db="EMBL/GenBank/DDBJ databases">
        <title>Frigoriglobus tundricola gen. nov., sp. nov., a psychrotolerant cellulolytic planctomycete of the family Gemmataceae with two divergent copies of 16S rRNA gene.</title>
        <authorList>
            <person name="Kulichevskaya I.S."/>
            <person name="Ivanova A.A."/>
            <person name="Naumoff D.G."/>
            <person name="Beletsky A.V."/>
            <person name="Rijpstra W.I.C."/>
            <person name="Sinninghe Damste J.S."/>
            <person name="Mardanov A.V."/>
            <person name="Ravin N.V."/>
            <person name="Dedysh S.N."/>
        </authorList>
    </citation>
    <scope>NUCLEOTIDE SEQUENCE [LARGE SCALE GENOMIC DNA]</scope>
    <source>
        <strain evidence="9">PL17</strain>
    </source>
</reference>
<evidence type="ECO:0000256" key="4">
    <source>
        <dbReference type="ARBA" id="ARBA00022825"/>
    </source>
</evidence>
<sequence length="473" mass="50636">MGRSRPLKGHPLENSPENEPVAPWGEEMFPDAPFTGFAASGLFVPRDGHEETDLTFAPTAGIRQSAVTGKKVYVAKPSKDADQTLQRIGLTSTRFPHRLSELKAKRAGLFTPLEALGMSAAFFHDEKERDDALSELNGQYEFVADFPLSLPCRVTMRASPASRRAAQTAREWPTQSGVAAAHAAGVRGKDVLIAVLDTGADADHAEFAGRRITYRYISFFPNNPNWPPRDVRGFDTNGHGTHVSGILVGQTVGVAPEADLYVASVIESETILTSVTRVFAGLQWVLRHFTTPNNERKPGVLNMSLGFPQQVTGVDANELQARFRTMQLFLTTLRRANVLPVAAIGNAGAGQFGYPGAFKEAVGVGAVDFNEQVPGFSGSAPAGNTTPAKPDLAGYGVGVNSAVERDYEGQSIYQRFNGTSMASPYVAGIAALYRSEDPALSVDEVYARLVATARPVAGQKARTGAGIATYVAH</sequence>
<dbReference type="AlphaFoldDB" id="A0A6M5YZB2"/>
<feature type="domain" description="Peptidase S8/S53" evidence="7">
    <location>
        <begin position="188"/>
        <end position="466"/>
    </location>
</feature>
<keyword evidence="9" id="KW-1185">Reference proteome</keyword>
<keyword evidence="4 5" id="KW-0720">Serine protease</keyword>
<dbReference type="InterPro" id="IPR000209">
    <property type="entry name" value="Peptidase_S8/S53_dom"/>
</dbReference>
<dbReference type="PANTHER" id="PTHR43806:SF11">
    <property type="entry name" value="CEREVISIN-RELATED"/>
    <property type="match status" value="1"/>
</dbReference>
<feature type="active site" description="Charge relay system" evidence="5">
    <location>
        <position position="197"/>
    </location>
</feature>
<dbReference type="InterPro" id="IPR015500">
    <property type="entry name" value="Peptidase_S8_subtilisin-rel"/>
</dbReference>
<dbReference type="Pfam" id="PF00082">
    <property type="entry name" value="Peptidase_S8"/>
    <property type="match status" value="1"/>
</dbReference>
<evidence type="ECO:0000313" key="9">
    <source>
        <dbReference type="Proteomes" id="UP000503447"/>
    </source>
</evidence>
<dbReference type="PRINTS" id="PR00723">
    <property type="entry name" value="SUBTILISIN"/>
</dbReference>
<dbReference type="KEGG" id="ftj:FTUN_6391"/>
<dbReference type="RefSeq" id="WP_171473888.1">
    <property type="nucleotide sequence ID" value="NZ_CP053452.2"/>
</dbReference>
<dbReference type="SUPFAM" id="SSF52743">
    <property type="entry name" value="Subtilisin-like"/>
    <property type="match status" value="1"/>
</dbReference>
<dbReference type="EMBL" id="CP053452">
    <property type="protein sequence ID" value="QJW98796.1"/>
    <property type="molecule type" value="Genomic_DNA"/>
</dbReference>
<dbReference type="Proteomes" id="UP000503447">
    <property type="component" value="Chromosome"/>
</dbReference>
<protein>
    <recommendedName>
        <fullName evidence="7">Peptidase S8/S53 domain-containing protein</fullName>
    </recommendedName>
</protein>
<dbReference type="PROSITE" id="PS00138">
    <property type="entry name" value="SUBTILASE_SER"/>
    <property type="match status" value="1"/>
</dbReference>
<dbReference type="GO" id="GO:0004252">
    <property type="term" value="F:serine-type endopeptidase activity"/>
    <property type="evidence" value="ECO:0007669"/>
    <property type="project" value="UniProtKB-UniRule"/>
</dbReference>
<evidence type="ECO:0000256" key="5">
    <source>
        <dbReference type="PROSITE-ProRule" id="PRU01240"/>
    </source>
</evidence>
<dbReference type="InterPro" id="IPR036852">
    <property type="entry name" value="Peptidase_S8/S53_dom_sf"/>
</dbReference>
<dbReference type="InterPro" id="IPR050131">
    <property type="entry name" value="Peptidase_S8_subtilisin-like"/>
</dbReference>
<feature type="active site" description="Charge relay system" evidence="5">
    <location>
        <position position="239"/>
    </location>
</feature>
<evidence type="ECO:0000313" key="8">
    <source>
        <dbReference type="EMBL" id="QJW98796.1"/>
    </source>
</evidence>
<evidence type="ECO:0000259" key="7">
    <source>
        <dbReference type="Pfam" id="PF00082"/>
    </source>
</evidence>
<evidence type="ECO:0000256" key="3">
    <source>
        <dbReference type="ARBA" id="ARBA00022801"/>
    </source>
</evidence>
<name>A0A6M5YZB2_9BACT</name>
<keyword evidence="3 5" id="KW-0378">Hydrolase</keyword>
<dbReference type="PROSITE" id="PS51892">
    <property type="entry name" value="SUBTILASE"/>
    <property type="match status" value="1"/>
</dbReference>
<dbReference type="PANTHER" id="PTHR43806">
    <property type="entry name" value="PEPTIDASE S8"/>
    <property type="match status" value="1"/>
</dbReference>
<dbReference type="InterPro" id="IPR023828">
    <property type="entry name" value="Peptidase_S8_Ser-AS"/>
</dbReference>
<dbReference type="InterPro" id="IPR022398">
    <property type="entry name" value="Peptidase_S8_His-AS"/>
</dbReference>
<comment type="similarity">
    <text evidence="1 5">Belongs to the peptidase S8 family.</text>
</comment>
<evidence type="ECO:0000256" key="1">
    <source>
        <dbReference type="ARBA" id="ARBA00011073"/>
    </source>
</evidence>
<feature type="active site" description="Charge relay system" evidence="5">
    <location>
        <position position="420"/>
    </location>
</feature>
<dbReference type="Gene3D" id="3.40.50.200">
    <property type="entry name" value="Peptidase S8/S53 domain"/>
    <property type="match status" value="1"/>
</dbReference>
<keyword evidence="2 5" id="KW-0645">Protease</keyword>
<gene>
    <name evidence="8" type="ORF">FTUN_6391</name>
</gene>
<organism evidence="8 9">
    <name type="scientific">Frigoriglobus tundricola</name>
    <dbReference type="NCBI Taxonomy" id="2774151"/>
    <lineage>
        <taxon>Bacteria</taxon>
        <taxon>Pseudomonadati</taxon>
        <taxon>Planctomycetota</taxon>
        <taxon>Planctomycetia</taxon>
        <taxon>Gemmatales</taxon>
        <taxon>Gemmataceae</taxon>
        <taxon>Frigoriglobus</taxon>
    </lineage>
</organism>